<dbReference type="Gene3D" id="4.10.60.10">
    <property type="entry name" value="Zinc finger, CCHC-type"/>
    <property type="match status" value="1"/>
</dbReference>
<sequence length="397" mass="45271">MDLRWQMAMLTMRARRFLKKTGRKLTVNGTETIGFDKSKMECYNCHKKGHFARECRAPRNQENRNRESTRKSVPVETTTSNALISCDGLGDYDWRNFMPLKHDLSFSGLEEFVNKPIVSEPTVKKLVVETSEAKASADKLKVARKNNGGCVMGSVGIEEDDVPQAKKEKKTVKSSFAKIEFVKSKEQVKSPRKTTVKQGDQNRQNTHIPKGNQRNWNNMISQRLGSNFEMFNKVCYVCGSFDHLQYDYDNHQRQFNNKRMVKPVWNYTQRVNHQNFSRMTHSSPKRNMVPKAVLMRSGLVSLTTARPVNTAQPKTTINSARPMTNIFNKTHSTVKRPINNKTITKNNNFNQRVNTVSGKNVNTDRPKAVVNTAKPKAVLNAVKGNQINVVKASDCWV</sequence>
<feature type="region of interest" description="Disordered" evidence="2">
    <location>
        <begin position="187"/>
        <end position="215"/>
    </location>
</feature>
<comment type="caution">
    <text evidence="4">The sequence shown here is derived from an EMBL/GenBank/DDBJ whole genome shotgun (WGS) entry which is preliminary data.</text>
</comment>
<dbReference type="SUPFAM" id="SSF57756">
    <property type="entry name" value="Retrovirus zinc finger-like domains"/>
    <property type="match status" value="1"/>
</dbReference>
<proteinExistence type="predicted"/>
<organism evidence="4 5">
    <name type="scientific">Tanacetum coccineum</name>
    <dbReference type="NCBI Taxonomy" id="301880"/>
    <lineage>
        <taxon>Eukaryota</taxon>
        <taxon>Viridiplantae</taxon>
        <taxon>Streptophyta</taxon>
        <taxon>Embryophyta</taxon>
        <taxon>Tracheophyta</taxon>
        <taxon>Spermatophyta</taxon>
        <taxon>Magnoliopsida</taxon>
        <taxon>eudicotyledons</taxon>
        <taxon>Gunneridae</taxon>
        <taxon>Pentapetalae</taxon>
        <taxon>asterids</taxon>
        <taxon>campanulids</taxon>
        <taxon>Asterales</taxon>
        <taxon>Asteraceae</taxon>
        <taxon>Asteroideae</taxon>
        <taxon>Anthemideae</taxon>
        <taxon>Anthemidinae</taxon>
        <taxon>Tanacetum</taxon>
    </lineage>
</organism>
<dbReference type="EMBL" id="BQNB010021726">
    <property type="protein sequence ID" value="GJU09422.1"/>
    <property type="molecule type" value="Genomic_DNA"/>
</dbReference>
<evidence type="ECO:0000313" key="5">
    <source>
        <dbReference type="Proteomes" id="UP001151760"/>
    </source>
</evidence>
<feature type="compositionally biased region" description="Polar residues" evidence="2">
    <location>
        <begin position="196"/>
        <end position="215"/>
    </location>
</feature>
<accession>A0ABQ5JCZ7</accession>
<gene>
    <name evidence="4" type="ORF">Tco_1131818</name>
</gene>
<evidence type="ECO:0000256" key="1">
    <source>
        <dbReference type="PROSITE-ProRule" id="PRU00047"/>
    </source>
</evidence>
<dbReference type="InterPro" id="IPR001878">
    <property type="entry name" value="Znf_CCHC"/>
</dbReference>
<evidence type="ECO:0000256" key="2">
    <source>
        <dbReference type="SAM" id="MobiDB-lite"/>
    </source>
</evidence>
<protein>
    <submittedName>
        <fullName evidence="4">Ribonuclease H-like domain-containing protein</fullName>
    </submittedName>
</protein>
<dbReference type="SMART" id="SM00343">
    <property type="entry name" value="ZnF_C2HC"/>
    <property type="match status" value="2"/>
</dbReference>
<feature type="region of interest" description="Disordered" evidence="2">
    <location>
        <begin position="56"/>
        <end position="76"/>
    </location>
</feature>
<dbReference type="Proteomes" id="UP001151760">
    <property type="component" value="Unassembled WGS sequence"/>
</dbReference>
<evidence type="ECO:0000313" key="4">
    <source>
        <dbReference type="EMBL" id="GJU09422.1"/>
    </source>
</evidence>
<keyword evidence="1" id="KW-0479">Metal-binding</keyword>
<feature type="domain" description="CCHC-type" evidence="3">
    <location>
        <begin position="42"/>
        <end position="56"/>
    </location>
</feature>
<name>A0ABQ5JCZ7_9ASTR</name>
<dbReference type="InterPro" id="IPR036875">
    <property type="entry name" value="Znf_CCHC_sf"/>
</dbReference>
<keyword evidence="1" id="KW-0863">Zinc-finger</keyword>
<keyword evidence="1" id="KW-0862">Zinc</keyword>
<feature type="compositionally biased region" description="Basic and acidic residues" evidence="2">
    <location>
        <begin position="56"/>
        <end position="70"/>
    </location>
</feature>
<dbReference type="Pfam" id="PF00098">
    <property type="entry name" value="zf-CCHC"/>
    <property type="match status" value="1"/>
</dbReference>
<keyword evidence="5" id="KW-1185">Reference proteome</keyword>
<evidence type="ECO:0000259" key="3">
    <source>
        <dbReference type="PROSITE" id="PS50158"/>
    </source>
</evidence>
<reference evidence="4" key="1">
    <citation type="journal article" date="2022" name="Int. J. Mol. Sci.">
        <title>Draft Genome of Tanacetum Coccineum: Genomic Comparison of Closely Related Tanacetum-Family Plants.</title>
        <authorList>
            <person name="Yamashiro T."/>
            <person name="Shiraishi A."/>
            <person name="Nakayama K."/>
            <person name="Satake H."/>
        </authorList>
    </citation>
    <scope>NUCLEOTIDE SEQUENCE</scope>
</reference>
<reference evidence="4" key="2">
    <citation type="submission" date="2022-01" db="EMBL/GenBank/DDBJ databases">
        <authorList>
            <person name="Yamashiro T."/>
            <person name="Shiraishi A."/>
            <person name="Satake H."/>
            <person name="Nakayama K."/>
        </authorList>
    </citation>
    <scope>NUCLEOTIDE SEQUENCE</scope>
</reference>
<dbReference type="PROSITE" id="PS50158">
    <property type="entry name" value="ZF_CCHC"/>
    <property type="match status" value="1"/>
</dbReference>